<name>A0AAV9ZW31_9AGAR</name>
<evidence type="ECO:0000313" key="2">
    <source>
        <dbReference type="Proteomes" id="UP001362999"/>
    </source>
</evidence>
<dbReference type="AlphaFoldDB" id="A0AAV9ZW31"/>
<dbReference type="Proteomes" id="UP001362999">
    <property type="component" value="Unassembled WGS sequence"/>
</dbReference>
<dbReference type="EMBL" id="JAWWNJ010000103">
    <property type="protein sequence ID" value="KAK6993128.1"/>
    <property type="molecule type" value="Genomic_DNA"/>
</dbReference>
<reference evidence="1 2" key="1">
    <citation type="journal article" date="2024" name="J Genomics">
        <title>Draft genome sequencing and assembly of Favolaschia claudopus CIRM-BRFM 2984 isolated from oak limbs.</title>
        <authorList>
            <person name="Navarro D."/>
            <person name="Drula E."/>
            <person name="Chaduli D."/>
            <person name="Cazenave R."/>
            <person name="Ahrendt S."/>
            <person name="Wang J."/>
            <person name="Lipzen A."/>
            <person name="Daum C."/>
            <person name="Barry K."/>
            <person name="Grigoriev I.V."/>
            <person name="Favel A."/>
            <person name="Rosso M.N."/>
            <person name="Martin F."/>
        </authorList>
    </citation>
    <scope>NUCLEOTIDE SEQUENCE [LARGE SCALE GENOMIC DNA]</scope>
    <source>
        <strain evidence="1 2">CIRM-BRFM 2984</strain>
    </source>
</reference>
<gene>
    <name evidence="1" type="ORF">R3P38DRAFT_3223692</name>
</gene>
<accession>A0AAV9ZW31</accession>
<keyword evidence="2" id="KW-1185">Reference proteome</keyword>
<proteinExistence type="predicted"/>
<sequence length="143" mass="15298">MAEYSDPIAGDTIPHRRVTTALRLTTTPLLLRSSSTDTVQRRSGCFGDPASIPVKLCEPDANDPHHNGAHSEGFTPLKQENGYDYIERHYGIVSIRFYNVPRAGAALTLSFLLPVASTMTADATIPGGAKSLAQSPSISRSTG</sequence>
<evidence type="ECO:0000313" key="1">
    <source>
        <dbReference type="EMBL" id="KAK6993128.1"/>
    </source>
</evidence>
<comment type="caution">
    <text evidence="1">The sequence shown here is derived from an EMBL/GenBank/DDBJ whole genome shotgun (WGS) entry which is preliminary data.</text>
</comment>
<organism evidence="1 2">
    <name type="scientific">Favolaschia claudopus</name>
    <dbReference type="NCBI Taxonomy" id="2862362"/>
    <lineage>
        <taxon>Eukaryota</taxon>
        <taxon>Fungi</taxon>
        <taxon>Dikarya</taxon>
        <taxon>Basidiomycota</taxon>
        <taxon>Agaricomycotina</taxon>
        <taxon>Agaricomycetes</taxon>
        <taxon>Agaricomycetidae</taxon>
        <taxon>Agaricales</taxon>
        <taxon>Marasmiineae</taxon>
        <taxon>Mycenaceae</taxon>
        <taxon>Favolaschia</taxon>
    </lineage>
</organism>
<protein>
    <submittedName>
        <fullName evidence="1">Uncharacterized protein</fullName>
    </submittedName>
</protein>